<keyword evidence="4" id="KW-0479">Metal-binding</keyword>
<name>A0A1V1P2B7_9BACT</name>
<evidence type="ECO:0000256" key="5">
    <source>
        <dbReference type="ARBA" id="ARBA00022741"/>
    </source>
</evidence>
<keyword evidence="2 9" id="KW-0808">Transferase</keyword>
<reference evidence="10" key="1">
    <citation type="submission" date="2012-11" db="EMBL/GenBank/DDBJ databases">
        <authorList>
            <person name="Lucero-Rivera Y.E."/>
            <person name="Tovar-Ramirez D."/>
        </authorList>
    </citation>
    <scope>NUCLEOTIDE SEQUENCE [LARGE SCALE GENOMIC DNA]</scope>
    <source>
        <strain evidence="10">Araruama</strain>
    </source>
</reference>
<accession>A0A1V1P2B7</accession>
<sequence>MLIDKNYDNISCLCKKHDVAKLWAFGSVCTDKFSDKSDIDLLISFNNISIEKYTDNYFILHERFENIFQRPVDLLTVKMLSNPYLIKVMDKTKTLIYG</sequence>
<dbReference type="InterPro" id="IPR052038">
    <property type="entry name" value="Type-VII_TA_antitoxin"/>
</dbReference>
<evidence type="ECO:0000313" key="9">
    <source>
        <dbReference type="EMBL" id="ETR69039.1"/>
    </source>
</evidence>
<evidence type="ECO:0000256" key="4">
    <source>
        <dbReference type="ARBA" id="ARBA00022723"/>
    </source>
</evidence>
<evidence type="ECO:0000256" key="3">
    <source>
        <dbReference type="ARBA" id="ARBA00022695"/>
    </source>
</evidence>
<dbReference type="EMBL" id="ATBP01000756">
    <property type="protein sequence ID" value="ETR69039.1"/>
    <property type="molecule type" value="Genomic_DNA"/>
</dbReference>
<protein>
    <submittedName>
        <fullName evidence="9">Nucleotidyltransferase family protein</fullName>
    </submittedName>
</protein>
<dbReference type="AlphaFoldDB" id="A0A1V1P2B7"/>
<dbReference type="PANTHER" id="PTHR33571">
    <property type="entry name" value="SSL8005 PROTEIN"/>
    <property type="match status" value="1"/>
</dbReference>
<evidence type="ECO:0000256" key="6">
    <source>
        <dbReference type="ARBA" id="ARBA00022840"/>
    </source>
</evidence>
<dbReference type="GO" id="GO:0016779">
    <property type="term" value="F:nucleotidyltransferase activity"/>
    <property type="evidence" value="ECO:0007669"/>
    <property type="project" value="UniProtKB-KW"/>
</dbReference>
<evidence type="ECO:0000256" key="2">
    <source>
        <dbReference type="ARBA" id="ARBA00022679"/>
    </source>
</evidence>
<evidence type="ECO:0000313" key="10">
    <source>
        <dbReference type="Proteomes" id="UP000189670"/>
    </source>
</evidence>
<dbReference type="SUPFAM" id="SSF81301">
    <property type="entry name" value="Nucleotidyltransferase"/>
    <property type="match status" value="1"/>
</dbReference>
<keyword evidence="6" id="KW-0067">ATP-binding</keyword>
<feature type="domain" description="Polymerase beta nucleotidyltransferase" evidence="8">
    <location>
        <begin position="10"/>
        <end position="97"/>
    </location>
</feature>
<dbReference type="Gene3D" id="3.30.460.10">
    <property type="entry name" value="Beta Polymerase, domain 2"/>
    <property type="match status" value="1"/>
</dbReference>
<keyword evidence="3" id="KW-0548">Nucleotidyltransferase</keyword>
<organism evidence="9 10">
    <name type="scientific">Candidatus Magnetoglobus multicellularis str. Araruama</name>
    <dbReference type="NCBI Taxonomy" id="890399"/>
    <lineage>
        <taxon>Bacteria</taxon>
        <taxon>Pseudomonadati</taxon>
        <taxon>Thermodesulfobacteriota</taxon>
        <taxon>Desulfobacteria</taxon>
        <taxon>Desulfobacterales</taxon>
        <taxon>Desulfobacteraceae</taxon>
        <taxon>Candidatus Magnetoglobus</taxon>
    </lineage>
</organism>
<proteinExistence type="predicted"/>
<keyword evidence="5" id="KW-0547">Nucleotide-binding</keyword>
<dbReference type="InterPro" id="IPR041633">
    <property type="entry name" value="Polbeta"/>
</dbReference>
<dbReference type="Pfam" id="PF18765">
    <property type="entry name" value="Polbeta"/>
    <property type="match status" value="1"/>
</dbReference>
<dbReference type="Proteomes" id="UP000189670">
    <property type="component" value="Unassembled WGS sequence"/>
</dbReference>
<dbReference type="PANTHER" id="PTHR33571:SF12">
    <property type="entry name" value="BSL3053 PROTEIN"/>
    <property type="match status" value="1"/>
</dbReference>
<gene>
    <name evidence="9" type="ORF">OMM_09936</name>
</gene>
<evidence type="ECO:0000256" key="1">
    <source>
        <dbReference type="ARBA" id="ARBA00001946"/>
    </source>
</evidence>
<dbReference type="InterPro" id="IPR043519">
    <property type="entry name" value="NT_sf"/>
</dbReference>
<dbReference type="GO" id="GO:0005524">
    <property type="term" value="F:ATP binding"/>
    <property type="evidence" value="ECO:0007669"/>
    <property type="project" value="UniProtKB-KW"/>
</dbReference>
<comment type="cofactor">
    <cofactor evidence="1">
        <name>Mg(2+)</name>
        <dbReference type="ChEBI" id="CHEBI:18420"/>
    </cofactor>
</comment>
<dbReference type="CDD" id="cd05403">
    <property type="entry name" value="NT_KNTase_like"/>
    <property type="match status" value="1"/>
</dbReference>
<evidence type="ECO:0000256" key="7">
    <source>
        <dbReference type="ARBA" id="ARBA00022842"/>
    </source>
</evidence>
<dbReference type="GO" id="GO:0046872">
    <property type="term" value="F:metal ion binding"/>
    <property type="evidence" value="ECO:0007669"/>
    <property type="project" value="UniProtKB-KW"/>
</dbReference>
<keyword evidence="7" id="KW-0460">Magnesium</keyword>
<evidence type="ECO:0000259" key="8">
    <source>
        <dbReference type="Pfam" id="PF18765"/>
    </source>
</evidence>
<comment type="caution">
    <text evidence="9">The sequence shown here is derived from an EMBL/GenBank/DDBJ whole genome shotgun (WGS) entry which is preliminary data.</text>
</comment>